<dbReference type="InterPro" id="IPR018750">
    <property type="entry name" value="DUF2306_membrane"/>
</dbReference>
<keyword evidence="1" id="KW-1133">Transmembrane helix</keyword>
<dbReference type="AlphaFoldDB" id="A0A075LSV7"/>
<dbReference type="EMBL" id="CP008876">
    <property type="protein sequence ID" value="AIF67553.1"/>
    <property type="molecule type" value="Genomic_DNA"/>
</dbReference>
<feature type="transmembrane region" description="Helical" evidence="1">
    <location>
        <begin position="9"/>
        <end position="28"/>
    </location>
</feature>
<accession>A0A075LSV7</accession>
<protein>
    <recommendedName>
        <fullName evidence="4">DUF2306 domain-containing protein</fullName>
    </recommendedName>
</protein>
<evidence type="ECO:0000313" key="3">
    <source>
        <dbReference type="Proteomes" id="UP000027980"/>
    </source>
</evidence>
<evidence type="ECO:0000313" key="2">
    <source>
        <dbReference type="EMBL" id="AIF67553.1"/>
    </source>
</evidence>
<feature type="transmembrane region" description="Helical" evidence="1">
    <location>
        <begin position="183"/>
        <end position="203"/>
    </location>
</feature>
<evidence type="ECO:0000256" key="1">
    <source>
        <dbReference type="SAM" id="Phobius"/>
    </source>
</evidence>
<dbReference type="HOGENOM" id="CLU_078522_3_0_9"/>
<gene>
    <name evidence="2" type="ORF">GZ22_13530</name>
</gene>
<name>A0A075LSV7_9BACI</name>
<sequence>MSIRNLYKMLLLIISIYIIYTLADNYILDNRASFFLEQKIDLRDSFHLPLWLDVMYVHVFVACLATVSGAVNFSRGLAWHKRKFHRINGYVYAVSVLLVSLTSGYLAPYATGGKLVSVPFNLVNLFWPIMIIIAIVHARKGRLDKHQHWMIRSYLFCFTNMFIHLISFVLFKAGMDYTLSYTIGVYGSIVVNVAIAEMIIRYLRSNSLRADQEGGQ</sequence>
<reference evidence="2 3" key="1">
    <citation type="submission" date="2014-07" db="EMBL/GenBank/DDBJ databases">
        <title>Complete genome sequence of a moderately halophilic bacterium Terribacillus aidingensis MP602, isolated from Cryptomeria fortunei in Tianmu mountain in China.</title>
        <authorList>
            <person name="Wang Y."/>
            <person name="Lu P."/>
            <person name="Zhang L."/>
        </authorList>
    </citation>
    <scope>NUCLEOTIDE SEQUENCE [LARGE SCALE GENOMIC DNA]</scope>
    <source>
        <strain evidence="2 3">MP602</strain>
    </source>
</reference>
<dbReference type="Pfam" id="PF10067">
    <property type="entry name" value="DUF2306"/>
    <property type="match status" value="1"/>
</dbReference>
<dbReference type="GeneID" id="34223342"/>
<proteinExistence type="predicted"/>
<keyword evidence="1" id="KW-0812">Transmembrane</keyword>
<feature type="transmembrane region" description="Helical" evidence="1">
    <location>
        <begin position="90"/>
        <end position="110"/>
    </location>
</feature>
<feature type="transmembrane region" description="Helical" evidence="1">
    <location>
        <begin position="48"/>
        <end position="70"/>
    </location>
</feature>
<dbReference type="KEGG" id="tap:GZ22_13530"/>
<feature type="transmembrane region" description="Helical" evidence="1">
    <location>
        <begin position="149"/>
        <end position="171"/>
    </location>
</feature>
<dbReference type="Proteomes" id="UP000027980">
    <property type="component" value="Chromosome"/>
</dbReference>
<keyword evidence="1" id="KW-0472">Membrane</keyword>
<organism evidence="2 3">
    <name type="scientific">Terribacillus saccharophilus</name>
    <dbReference type="NCBI Taxonomy" id="361277"/>
    <lineage>
        <taxon>Bacteria</taxon>
        <taxon>Bacillati</taxon>
        <taxon>Bacillota</taxon>
        <taxon>Bacilli</taxon>
        <taxon>Bacillales</taxon>
        <taxon>Bacillaceae</taxon>
        <taxon>Terribacillus</taxon>
    </lineage>
</organism>
<evidence type="ECO:0008006" key="4">
    <source>
        <dbReference type="Google" id="ProtNLM"/>
    </source>
</evidence>
<dbReference type="RefSeq" id="WP_038563291.1">
    <property type="nucleotide sequence ID" value="NZ_CP008876.1"/>
</dbReference>
<feature type="transmembrane region" description="Helical" evidence="1">
    <location>
        <begin position="116"/>
        <end position="137"/>
    </location>
</feature>